<dbReference type="Proteomes" id="UP000177010">
    <property type="component" value="Unassembled WGS sequence"/>
</dbReference>
<proteinExistence type="predicted"/>
<reference evidence="1 2" key="1">
    <citation type="submission" date="2016-09" db="EMBL/GenBank/DDBJ databases">
        <title>Genome Sequence of Lactobacillus sunkii Strain CG01.</title>
        <authorList>
            <person name="Poehlein A."/>
            <person name="Gabris C."/>
            <person name="Bengelsdorf F.R."/>
            <person name="Duerre P."/>
            <person name="Daniel R."/>
        </authorList>
    </citation>
    <scope>NUCLEOTIDE SEQUENCE [LARGE SCALE GENOMIC DNA]</scope>
    <source>
        <strain evidence="1 2">CG_D</strain>
    </source>
</reference>
<organism evidence="1 2">
    <name type="scientific">Lentilactobacillus sunkii</name>
    <dbReference type="NCBI Taxonomy" id="481719"/>
    <lineage>
        <taxon>Bacteria</taxon>
        <taxon>Bacillati</taxon>
        <taxon>Bacillota</taxon>
        <taxon>Bacilli</taxon>
        <taxon>Lactobacillales</taxon>
        <taxon>Lactobacillaceae</taxon>
        <taxon>Lentilactobacillus</taxon>
    </lineage>
</organism>
<gene>
    <name evidence="1" type="ORF">LASUN_06520</name>
</gene>
<dbReference type="EMBL" id="MIQE01000009">
    <property type="protein sequence ID" value="OFA12100.1"/>
    <property type="molecule type" value="Genomic_DNA"/>
</dbReference>
<name>A0A1E7XG42_9LACO</name>
<accession>A0A1E7XG42</accession>
<protein>
    <submittedName>
        <fullName evidence="1">Uncharacterized protein</fullName>
    </submittedName>
</protein>
<evidence type="ECO:0000313" key="2">
    <source>
        <dbReference type="Proteomes" id="UP000177010"/>
    </source>
</evidence>
<dbReference type="AlphaFoldDB" id="A0A1E7XG42"/>
<comment type="caution">
    <text evidence="1">The sequence shown here is derived from an EMBL/GenBank/DDBJ whole genome shotgun (WGS) entry which is preliminary data.</text>
</comment>
<evidence type="ECO:0000313" key="1">
    <source>
        <dbReference type="EMBL" id="OFA12100.1"/>
    </source>
</evidence>
<sequence>MLGLFSNVVWGFVTYCAAFLKPKRAPTAGRMPSLPDFSIVEMCADGRQNACLAYLVTTLSPLYKTKIPMRNKDRSSLEFLTYTPGTPGSHRTLFN</sequence>